<dbReference type="EMBL" id="AFNW01000292">
    <property type="protein sequence ID" value="EKJ71288.1"/>
    <property type="molecule type" value="Genomic_DNA"/>
</dbReference>
<gene>
    <name evidence="2" type="ORF">FPSE_08527</name>
</gene>
<feature type="compositionally biased region" description="Acidic residues" evidence="1">
    <location>
        <begin position="219"/>
        <end position="230"/>
    </location>
</feature>
<feature type="compositionally biased region" description="Basic and acidic residues" evidence="1">
    <location>
        <begin position="231"/>
        <end position="243"/>
    </location>
</feature>
<reference evidence="2 3" key="1">
    <citation type="journal article" date="2012" name="PLoS Pathog.">
        <title>Comparative pathogenomics reveals horizontally acquired novel virulence genes in fungi infecting cereal hosts.</title>
        <authorList>
            <person name="Gardiner D.M."/>
            <person name="McDonald M.C."/>
            <person name="Covarelli L."/>
            <person name="Solomon P.S."/>
            <person name="Rusu A.G."/>
            <person name="Marshall M."/>
            <person name="Kazan K."/>
            <person name="Chakraborty S."/>
            <person name="McDonald B.A."/>
            <person name="Manners J.M."/>
        </authorList>
    </citation>
    <scope>NUCLEOTIDE SEQUENCE [LARGE SCALE GENOMIC DNA]</scope>
    <source>
        <strain evidence="2 3">CS3096</strain>
    </source>
</reference>
<dbReference type="OrthoDB" id="5103128at2759"/>
<accession>K3VEZ5</accession>
<dbReference type="HOGENOM" id="CLU_280895_0_0_1"/>
<keyword evidence="3" id="KW-1185">Reference proteome</keyword>
<dbReference type="AlphaFoldDB" id="K3VEZ5"/>
<sequence>MNSDVNRHSTPSDADTCTPKFKDANSFDEYVCSLQAGGTTTEEVLREVLLCLTKDTRHGLLPSSLTKSFAKGDAQDQALQEISSYMHTDLYNKKYVFIVSPLDSVTCPLAVCAVCPTECTIAVSGVGESHLRMQEFLSSMIVAIQPIIQQEKSGYAVKLMRLLPIHPPPDDLCLFLARNAFKLIGNETELPSFGIDRKNTGKGFLDEWHAINAKDVEDVDVEDVDDEGDKDEERPEANWKDDEDSSKFFDLDDLDNRMSKIDLGDDARVKAIVASALKDGERDAMVLTDDHETLILGDLPDNQASVTMMMSDPEIYEAVLTFRARIQEVVDRLVVFALCLEYPNELPVFQVFAMFCMANADKNHRSRLVRLLTHASVIPIGLQYTLGLQKWTVDQFDVMTKLVANETKHFLTAYGGVAHCSNMVTFFYAGSASSTIYSNSLVGESRRMRDHHTMMQKGPENIRELRKRGDGQCLFVHEKMAESGDDWFFFPMFRYPLKHDDPTALHKSALALFAENCMMIFLSCNKKRYTTRKHGNQWFADVSHKILHTLRPKDFPVPPWDGANIALPMLQSPSCMWNLFNGRLKNVQLTPALQATLERHFQSDPRPWLSFDTSRLILKEHGYTAGPPSIRALADFYAGLLKKHGIEYENKHQRYLQRYSVLYVGIIKVVEDLGQVRRSVDGSYMFDADNVPWDKVAQVAQSLVSDDQRGNYSADACKLLYKSHKSAYFKQQVLNPSNWERLRLGVPEAFAHTRPRARFGKRMNDRIWVVCRHFLYNHLVTAQKIEETDDNSIRLRFIERARVEFLLEEVIEQLQKDVALDPEIRSAEGAWENESLKAKIMWDLYSGYHELETGVHRDIYVSTKQRKESEPDKQDPGTRAKLERLMASHVDPGLVAAQTAPRMSTGTPETSYQIGPGDVEPFTAFQLQDKGHGAPKVLFQGRSGQLASGSNSSTLPPRQSTTRKNRAPWVDDICPDCGEKVEAGNARAGHKRKCLGRCDRCTQEGLVCKLVKNGRGTCEECYNNSLECTRPYITTMGLFGAGICERCEEWKRDVKRHQKSCDGSIEPGDGFESRKKTCEDCEAQTTELPWQVHQLQESGAFGVLHALDKLKRIMQRV</sequence>
<feature type="region of interest" description="Disordered" evidence="1">
    <location>
        <begin position="943"/>
        <end position="964"/>
    </location>
</feature>
<dbReference type="GeneID" id="20367145"/>
<dbReference type="eggNOG" id="ENOG502RJ0D">
    <property type="taxonomic scope" value="Eukaryota"/>
</dbReference>
<feature type="region of interest" description="Disordered" evidence="1">
    <location>
        <begin position="219"/>
        <end position="243"/>
    </location>
</feature>
<dbReference type="Proteomes" id="UP000007978">
    <property type="component" value="Chromosome 1"/>
</dbReference>
<proteinExistence type="predicted"/>
<evidence type="ECO:0000313" key="3">
    <source>
        <dbReference type="Proteomes" id="UP000007978"/>
    </source>
</evidence>
<dbReference type="KEGG" id="fpu:FPSE_08527"/>
<evidence type="ECO:0000313" key="2">
    <source>
        <dbReference type="EMBL" id="EKJ71288.1"/>
    </source>
</evidence>
<feature type="compositionally biased region" description="Polar residues" evidence="1">
    <location>
        <begin position="943"/>
        <end position="960"/>
    </location>
</feature>
<name>K3VEZ5_FUSPC</name>
<comment type="caution">
    <text evidence="2">The sequence shown here is derived from an EMBL/GenBank/DDBJ whole genome shotgun (WGS) entry which is preliminary data.</text>
</comment>
<protein>
    <submittedName>
        <fullName evidence="2">Uncharacterized protein</fullName>
    </submittedName>
</protein>
<dbReference type="RefSeq" id="XP_009259920.1">
    <property type="nucleotide sequence ID" value="XM_009261645.1"/>
</dbReference>
<organism evidence="2 3">
    <name type="scientific">Fusarium pseudograminearum (strain CS3096)</name>
    <name type="common">Wheat and barley crown-rot fungus</name>
    <dbReference type="NCBI Taxonomy" id="1028729"/>
    <lineage>
        <taxon>Eukaryota</taxon>
        <taxon>Fungi</taxon>
        <taxon>Dikarya</taxon>
        <taxon>Ascomycota</taxon>
        <taxon>Pezizomycotina</taxon>
        <taxon>Sordariomycetes</taxon>
        <taxon>Hypocreomycetidae</taxon>
        <taxon>Hypocreales</taxon>
        <taxon>Nectriaceae</taxon>
        <taxon>Fusarium</taxon>
    </lineage>
</organism>
<evidence type="ECO:0000256" key="1">
    <source>
        <dbReference type="SAM" id="MobiDB-lite"/>
    </source>
</evidence>